<dbReference type="SUPFAM" id="SSF51735">
    <property type="entry name" value="NAD(P)-binding Rossmann-fold domains"/>
    <property type="match status" value="1"/>
</dbReference>
<accession>A0A1Y5T679</accession>
<evidence type="ECO:0000256" key="1">
    <source>
        <dbReference type="ARBA" id="ARBA00006484"/>
    </source>
</evidence>
<dbReference type="GO" id="GO:0019290">
    <property type="term" value="P:siderophore biosynthetic process"/>
    <property type="evidence" value="ECO:0007669"/>
    <property type="project" value="InterPro"/>
</dbReference>
<evidence type="ECO:0000313" key="4">
    <source>
        <dbReference type="Proteomes" id="UP000193862"/>
    </source>
</evidence>
<dbReference type="EMBL" id="FWFS01000009">
    <property type="protein sequence ID" value="SLN56701.1"/>
    <property type="molecule type" value="Genomic_DNA"/>
</dbReference>
<dbReference type="InterPro" id="IPR002347">
    <property type="entry name" value="SDR_fam"/>
</dbReference>
<dbReference type="Proteomes" id="UP000193862">
    <property type="component" value="Unassembled WGS sequence"/>
</dbReference>
<dbReference type="RefSeq" id="WP_085837212.1">
    <property type="nucleotide sequence ID" value="NZ_FWFS01000009.1"/>
</dbReference>
<dbReference type="PRINTS" id="PR01397">
    <property type="entry name" value="DHBDHDRGNASE"/>
</dbReference>
<dbReference type="PANTHER" id="PTHR24321">
    <property type="entry name" value="DEHYDROGENASES, SHORT CHAIN"/>
    <property type="match status" value="1"/>
</dbReference>
<dbReference type="InterPro" id="IPR036291">
    <property type="entry name" value="NAD(P)-bd_dom_sf"/>
</dbReference>
<dbReference type="FunFam" id="3.40.50.720:FF:000084">
    <property type="entry name" value="Short-chain dehydrogenase reductase"/>
    <property type="match status" value="1"/>
</dbReference>
<dbReference type="OrthoDB" id="9779623at2"/>
<evidence type="ECO:0000256" key="2">
    <source>
        <dbReference type="ARBA" id="ARBA00023002"/>
    </source>
</evidence>
<gene>
    <name evidence="3" type="primary">dhbA</name>
    <name evidence="3" type="ORF">AQS8620_02500</name>
</gene>
<sequence length="255" mass="25733">MQLTGFEGQAAFVAGAGGGIGRAIVAALADSGAQVFASDLEAALEDAPKMAGVTWAALDVTDPVAVAAAVAQAQALYGPLRHGIFAAGILGGADMLGTSAQDWQRVVNVNLNGGFFVTTELARAMVVQGRGAIVAVGSNSADIPRLAMGAYPASKAALHMHMRCLGLEVAPKGIRCNIVAPGSTLTPMQTGMWADASGARAVIAGNLAIHKTGIPLGKLATPQDIAQSVMFLLSDQAGHITMADLYVDGGATLKA</sequence>
<organism evidence="3 4">
    <name type="scientific">Aquimixticola soesokkakensis</name>
    <dbReference type="NCBI Taxonomy" id="1519096"/>
    <lineage>
        <taxon>Bacteria</taxon>
        <taxon>Pseudomonadati</taxon>
        <taxon>Pseudomonadota</taxon>
        <taxon>Alphaproteobacteria</taxon>
        <taxon>Rhodobacterales</taxon>
        <taxon>Paracoccaceae</taxon>
        <taxon>Aquimixticola</taxon>
    </lineage>
</organism>
<proteinExistence type="inferred from homology"/>
<dbReference type="AlphaFoldDB" id="A0A1Y5T679"/>
<dbReference type="Gene3D" id="3.40.50.720">
    <property type="entry name" value="NAD(P)-binding Rossmann-like Domain"/>
    <property type="match status" value="1"/>
</dbReference>
<dbReference type="Pfam" id="PF13561">
    <property type="entry name" value="adh_short_C2"/>
    <property type="match status" value="1"/>
</dbReference>
<evidence type="ECO:0000313" key="3">
    <source>
        <dbReference type="EMBL" id="SLN56701.1"/>
    </source>
</evidence>
<comment type="similarity">
    <text evidence="1">Belongs to the short-chain dehydrogenases/reductases (SDR) family.</text>
</comment>
<keyword evidence="4" id="KW-1185">Reference proteome</keyword>
<keyword evidence="2 3" id="KW-0560">Oxidoreductase</keyword>
<dbReference type="PANTHER" id="PTHR24321:SF13">
    <property type="entry name" value="2,3-DIHYDRO-2,3-DIHYDROXYBENZOATE DEHYDROGENASE"/>
    <property type="match status" value="1"/>
</dbReference>
<name>A0A1Y5T679_9RHOB</name>
<dbReference type="EC" id="1.3.1.28" evidence="3"/>
<dbReference type="InterPro" id="IPR003560">
    <property type="entry name" value="DHB_DH"/>
</dbReference>
<dbReference type="GO" id="GO:0008667">
    <property type="term" value="F:2,3-dihydro-2,3-dihydroxybenzoate dehydrogenase activity"/>
    <property type="evidence" value="ECO:0007669"/>
    <property type="project" value="UniProtKB-EC"/>
</dbReference>
<protein>
    <submittedName>
        <fullName evidence="3">2,3-dihydro-2,3-dihydroxybenzoate dehydrogenase</fullName>
        <ecNumber evidence="3">1.3.1.28</ecNumber>
    </submittedName>
</protein>
<reference evidence="3 4" key="1">
    <citation type="submission" date="2017-03" db="EMBL/GenBank/DDBJ databases">
        <authorList>
            <person name="Afonso C.L."/>
            <person name="Miller P.J."/>
            <person name="Scott M.A."/>
            <person name="Spackman E."/>
            <person name="Goraichik I."/>
            <person name="Dimitrov K.M."/>
            <person name="Suarez D.L."/>
            <person name="Swayne D.E."/>
        </authorList>
    </citation>
    <scope>NUCLEOTIDE SEQUENCE [LARGE SCALE GENOMIC DNA]</scope>
    <source>
        <strain evidence="3 4">CECT 8620</strain>
    </source>
</reference>